<accession>A0A6J7KNZ1</accession>
<dbReference type="PANTHER" id="PTHR43943">
    <property type="entry name" value="DEHYDROGENASE/REDUCTASE (SDR FAMILY) MEMBER 4"/>
    <property type="match status" value="1"/>
</dbReference>
<evidence type="ECO:0000313" key="3">
    <source>
        <dbReference type="EMBL" id="CAB4958178.1"/>
    </source>
</evidence>
<dbReference type="InterPro" id="IPR002347">
    <property type="entry name" value="SDR_fam"/>
</dbReference>
<protein>
    <submittedName>
        <fullName evidence="3">Unannotated protein</fullName>
    </submittedName>
</protein>
<dbReference type="PRINTS" id="PR00081">
    <property type="entry name" value="GDHRDH"/>
</dbReference>
<organism evidence="3">
    <name type="scientific">freshwater metagenome</name>
    <dbReference type="NCBI Taxonomy" id="449393"/>
    <lineage>
        <taxon>unclassified sequences</taxon>
        <taxon>metagenomes</taxon>
        <taxon>ecological metagenomes</taxon>
    </lineage>
</organism>
<dbReference type="Gene3D" id="3.40.50.720">
    <property type="entry name" value="NAD(P)-binding Rossmann-like Domain"/>
    <property type="match status" value="1"/>
</dbReference>
<keyword evidence="2" id="KW-0560">Oxidoreductase</keyword>
<evidence type="ECO:0000256" key="1">
    <source>
        <dbReference type="ARBA" id="ARBA00006484"/>
    </source>
</evidence>
<name>A0A6J7KNZ1_9ZZZZ</name>
<dbReference type="InterPro" id="IPR036291">
    <property type="entry name" value="NAD(P)-bd_dom_sf"/>
</dbReference>
<dbReference type="AlphaFoldDB" id="A0A6J7KNZ1"/>
<comment type="similarity">
    <text evidence="1">Belongs to the short-chain dehydrogenases/reductases (SDR) family.</text>
</comment>
<dbReference type="SUPFAM" id="SSF51735">
    <property type="entry name" value="NAD(P)-binding Rossmann-fold domains"/>
    <property type="match status" value="1"/>
</dbReference>
<dbReference type="EMBL" id="CAFBMW010000031">
    <property type="protein sequence ID" value="CAB4958178.1"/>
    <property type="molecule type" value="Genomic_DNA"/>
</dbReference>
<dbReference type="GO" id="GO:0016491">
    <property type="term" value="F:oxidoreductase activity"/>
    <property type="evidence" value="ECO:0007669"/>
    <property type="project" value="UniProtKB-KW"/>
</dbReference>
<dbReference type="Pfam" id="PF13561">
    <property type="entry name" value="adh_short_C2"/>
    <property type="match status" value="1"/>
</dbReference>
<proteinExistence type="inferred from homology"/>
<evidence type="ECO:0000256" key="2">
    <source>
        <dbReference type="ARBA" id="ARBA00023002"/>
    </source>
</evidence>
<reference evidence="3" key="1">
    <citation type="submission" date="2020-05" db="EMBL/GenBank/DDBJ databases">
        <authorList>
            <person name="Chiriac C."/>
            <person name="Salcher M."/>
            <person name="Ghai R."/>
            <person name="Kavagutti S V."/>
        </authorList>
    </citation>
    <scope>NUCLEOTIDE SEQUENCE</scope>
</reference>
<sequence>MDLRLTDRVHIVTGGARGLGRASAEALVAEGARVVLSGRSQESLDEAVRALDDAAGRQVAVAVVADNADRETPARLLAAAHDTWGRVDSALISVGGPPKGPVSTITDDQWSAAFESVFLGAVRLAREVGAALPSGGALGLVLSSSVRAPLPDMAISNGLRPGLAMVAKTLADELGPRGVRVNGLLPGRIATDRVAELDASTGDPEEARRAAEASIPLGRYGEPAEFGSVAAFLLSPAASFLTGVMLPVDGGLLRSL</sequence>
<gene>
    <name evidence="3" type="ORF">UFOPK3662_03037</name>
</gene>
<dbReference type="PANTHER" id="PTHR43943:SF17">
    <property type="entry name" value="3-PHENYLPROPIONATE-DIHYDRODIOL_CINNAMIC ACID-DIHYDRODIOL DEHYDROGENASE"/>
    <property type="match status" value="1"/>
</dbReference>